<evidence type="ECO:0000259" key="6">
    <source>
        <dbReference type="Pfam" id="PF13186"/>
    </source>
</evidence>
<evidence type="ECO:0000256" key="1">
    <source>
        <dbReference type="ARBA" id="ARBA00022691"/>
    </source>
</evidence>
<dbReference type="EMBL" id="MGHL01000007">
    <property type="protein sequence ID" value="OGM69897.1"/>
    <property type="molecule type" value="Genomic_DNA"/>
</dbReference>
<dbReference type="Pfam" id="PF13186">
    <property type="entry name" value="SPASM"/>
    <property type="match status" value="1"/>
</dbReference>
<dbReference type="GO" id="GO:0003824">
    <property type="term" value="F:catalytic activity"/>
    <property type="evidence" value="ECO:0007669"/>
    <property type="project" value="InterPro"/>
</dbReference>
<evidence type="ECO:0000313" key="8">
    <source>
        <dbReference type="Proteomes" id="UP000178429"/>
    </source>
</evidence>
<dbReference type="GO" id="GO:0046872">
    <property type="term" value="F:metal ion binding"/>
    <property type="evidence" value="ECO:0007669"/>
    <property type="project" value="UniProtKB-KW"/>
</dbReference>
<keyword evidence="4" id="KW-0411">Iron-sulfur</keyword>
<evidence type="ECO:0000256" key="4">
    <source>
        <dbReference type="ARBA" id="ARBA00023014"/>
    </source>
</evidence>
<accession>A0A1F8C0P0</accession>
<evidence type="ECO:0000259" key="5">
    <source>
        <dbReference type="Pfam" id="PF04055"/>
    </source>
</evidence>
<dbReference type="STRING" id="1802525.A2975_04790"/>
<dbReference type="GO" id="GO:0051536">
    <property type="term" value="F:iron-sulfur cluster binding"/>
    <property type="evidence" value="ECO:0007669"/>
    <property type="project" value="UniProtKB-KW"/>
</dbReference>
<dbReference type="AlphaFoldDB" id="A0A1F8C0P0"/>
<dbReference type="Gene3D" id="3.20.20.70">
    <property type="entry name" value="Aldolase class I"/>
    <property type="match status" value="1"/>
</dbReference>
<keyword evidence="3" id="KW-0408">Iron</keyword>
<dbReference type="Pfam" id="PF04055">
    <property type="entry name" value="Radical_SAM"/>
    <property type="match status" value="1"/>
</dbReference>
<comment type="caution">
    <text evidence="7">The sequence shown here is derived from an EMBL/GenBank/DDBJ whole genome shotgun (WGS) entry which is preliminary data.</text>
</comment>
<reference evidence="7 8" key="1">
    <citation type="journal article" date="2016" name="Nat. Commun.">
        <title>Thousands of microbial genomes shed light on interconnected biogeochemical processes in an aquifer system.</title>
        <authorList>
            <person name="Anantharaman K."/>
            <person name="Brown C.T."/>
            <person name="Hug L.A."/>
            <person name="Sharon I."/>
            <person name="Castelle C.J."/>
            <person name="Probst A.J."/>
            <person name="Thomas B.C."/>
            <person name="Singh A."/>
            <person name="Wilkins M.J."/>
            <person name="Karaoz U."/>
            <person name="Brodie E.L."/>
            <person name="Williams K.H."/>
            <person name="Hubbard S.S."/>
            <person name="Banfield J.F."/>
        </authorList>
    </citation>
    <scope>NUCLEOTIDE SEQUENCE [LARGE SCALE GENOMIC DNA]</scope>
</reference>
<dbReference type="CDD" id="cd01335">
    <property type="entry name" value="Radical_SAM"/>
    <property type="match status" value="1"/>
</dbReference>
<dbReference type="CDD" id="cd21109">
    <property type="entry name" value="SPASM"/>
    <property type="match status" value="1"/>
</dbReference>
<sequence>MSLDLFKKLTDQIPQETILTITGDGEPLVVRALPEMIKTTTEKGITVRLITSGLVMSERVMRGLLEAEVDFMDFSLDAATKESYDLVRLDSNYDKVVGHVNRFLELRKEIQEDNSKTKVLVSMIDQPETHNEIPDFFELWQDKVDRVYVRPLHSVAGYVPMEGRNDIGNSPDRIPCRILWDRLVVSHKGDVYFCPLGWGRESAMLGNINDQTIQEIWSGERLKTLREAHINHNIQSGVLCYNCPDWQSFAWGDSSGQYLNELMEQN</sequence>
<organism evidence="7 8">
    <name type="scientific">Candidatus Woesebacteria bacterium RIFCSPLOWO2_01_FULL_44_14</name>
    <dbReference type="NCBI Taxonomy" id="1802525"/>
    <lineage>
        <taxon>Bacteria</taxon>
        <taxon>Candidatus Woeseibacteriota</taxon>
    </lineage>
</organism>
<dbReference type="SUPFAM" id="SSF102114">
    <property type="entry name" value="Radical SAM enzymes"/>
    <property type="match status" value="1"/>
</dbReference>
<proteinExistence type="predicted"/>
<dbReference type="Proteomes" id="UP000178429">
    <property type="component" value="Unassembled WGS sequence"/>
</dbReference>
<protein>
    <submittedName>
        <fullName evidence="7">Uncharacterized protein</fullName>
    </submittedName>
</protein>
<evidence type="ECO:0000256" key="2">
    <source>
        <dbReference type="ARBA" id="ARBA00022723"/>
    </source>
</evidence>
<dbReference type="InterPro" id="IPR013785">
    <property type="entry name" value="Aldolase_TIM"/>
</dbReference>
<feature type="domain" description="4Fe4S-binding SPASM" evidence="6">
    <location>
        <begin position="176"/>
        <end position="244"/>
    </location>
</feature>
<dbReference type="InterPro" id="IPR007197">
    <property type="entry name" value="rSAM"/>
</dbReference>
<dbReference type="InterPro" id="IPR050377">
    <property type="entry name" value="Radical_SAM_PqqE_MftC-like"/>
</dbReference>
<keyword evidence="2" id="KW-0479">Metal-binding</keyword>
<dbReference type="InterPro" id="IPR058240">
    <property type="entry name" value="rSAM_sf"/>
</dbReference>
<feature type="domain" description="Radical SAM core" evidence="5">
    <location>
        <begin position="17"/>
        <end position="107"/>
    </location>
</feature>
<name>A0A1F8C0P0_9BACT</name>
<dbReference type="PANTHER" id="PTHR11228">
    <property type="entry name" value="RADICAL SAM DOMAIN PROTEIN"/>
    <property type="match status" value="1"/>
</dbReference>
<keyword evidence="1" id="KW-0949">S-adenosyl-L-methionine</keyword>
<gene>
    <name evidence="7" type="ORF">A2975_04790</name>
</gene>
<evidence type="ECO:0000313" key="7">
    <source>
        <dbReference type="EMBL" id="OGM69897.1"/>
    </source>
</evidence>
<evidence type="ECO:0000256" key="3">
    <source>
        <dbReference type="ARBA" id="ARBA00023004"/>
    </source>
</evidence>
<dbReference type="PANTHER" id="PTHR11228:SF7">
    <property type="entry name" value="PQQA PEPTIDE CYCLASE"/>
    <property type="match status" value="1"/>
</dbReference>
<dbReference type="InterPro" id="IPR023885">
    <property type="entry name" value="4Fe4S-binding_SPASM_dom"/>
</dbReference>